<dbReference type="PANTHER" id="PTHR43250:SF2">
    <property type="entry name" value="EXODEOXYRIBONUCLEASE III"/>
    <property type="match status" value="1"/>
</dbReference>
<evidence type="ECO:0000256" key="4">
    <source>
        <dbReference type="ARBA" id="ARBA00022801"/>
    </source>
</evidence>
<dbReference type="NCBIfam" id="TIGR00633">
    <property type="entry name" value="xth"/>
    <property type="match status" value="1"/>
</dbReference>
<dbReference type="InterPro" id="IPR037493">
    <property type="entry name" value="ExoIII-like"/>
</dbReference>
<keyword evidence="5" id="KW-0460">Magnesium</keyword>
<dbReference type="Pfam" id="PF03372">
    <property type="entry name" value="Exo_endo_phos"/>
    <property type="match status" value="1"/>
</dbReference>
<dbReference type="EMBL" id="BPFZ01000004">
    <property type="protein sequence ID" value="GIU66808.1"/>
    <property type="molecule type" value="Genomic_DNA"/>
</dbReference>
<dbReference type="Proteomes" id="UP001161064">
    <property type="component" value="Unassembled WGS sequence"/>
</dbReference>
<dbReference type="PANTHER" id="PTHR43250">
    <property type="entry name" value="EXODEOXYRIBONUCLEASE III"/>
    <property type="match status" value="1"/>
</dbReference>
<evidence type="ECO:0000313" key="7">
    <source>
        <dbReference type="EMBL" id="GIU66808.1"/>
    </source>
</evidence>
<gene>
    <name evidence="7" type="primary">xthA3</name>
    <name evidence="7" type="ORF">PsB1_0962</name>
</gene>
<accession>A0ABQ4PV08</accession>
<evidence type="ECO:0000256" key="5">
    <source>
        <dbReference type="ARBA" id="ARBA00022842"/>
    </source>
</evidence>
<reference evidence="7" key="2">
    <citation type="journal article" date="2023" name="ISME Commun">
        <title>Characterization of a bloom-associated alphaproteobacterial lineage, 'Candidatus Phycosocius': insights into freshwater algal-bacterial interactions.</title>
        <authorList>
            <person name="Tanabe Y."/>
            <person name="Yamaguchi H."/>
            <person name="Yoshida M."/>
            <person name="Kai A."/>
            <person name="Okazaki Y."/>
        </authorList>
    </citation>
    <scope>NUCLEOTIDE SEQUENCE</scope>
    <source>
        <strain evidence="7">BOTRYCO-1</strain>
    </source>
</reference>
<dbReference type="CDD" id="cd09086">
    <property type="entry name" value="ExoIII-like_AP-endo"/>
    <property type="match status" value="1"/>
</dbReference>
<evidence type="ECO:0000259" key="6">
    <source>
        <dbReference type="Pfam" id="PF03372"/>
    </source>
</evidence>
<organism evidence="7 8">
    <name type="scientific">Candidatus Phycosocius spiralis</name>
    <dbReference type="NCBI Taxonomy" id="2815099"/>
    <lineage>
        <taxon>Bacteria</taxon>
        <taxon>Pseudomonadati</taxon>
        <taxon>Pseudomonadota</taxon>
        <taxon>Alphaproteobacteria</taxon>
        <taxon>Caulobacterales</taxon>
        <taxon>Caulobacterales incertae sedis</taxon>
        <taxon>Candidatus Phycosocius</taxon>
    </lineage>
</organism>
<comment type="caution">
    <text evidence="7">The sequence shown here is derived from an EMBL/GenBank/DDBJ whole genome shotgun (WGS) entry which is preliminary data.</text>
</comment>
<keyword evidence="4" id="KW-0378">Hydrolase</keyword>
<evidence type="ECO:0000313" key="8">
    <source>
        <dbReference type="Proteomes" id="UP001161064"/>
    </source>
</evidence>
<protein>
    <submittedName>
        <fullName evidence="7">Exodeoxyribonuclease III</fullName>
    </submittedName>
</protein>
<evidence type="ECO:0000256" key="3">
    <source>
        <dbReference type="ARBA" id="ARBA00022723"/>
    </source>
</evidence>
<dbReference type="PROSITE" id="PS00726">
    <property type="entry name" value="AP_NUCLEASE_F1_1"/>
    <property type="match status" value="1"/>
</dbReference>
<evidence type="ECO:0000256" key="2">
    <source>
        <dbReference type="ARBA" id="ARBA00007092"/>
    </source>
</evidence>
<proteinExistence type="inferred from homology"/>
<name>A0ABQ4PV08_9PROT</name>
<comment type="cofactor">
    <cofactor evidence="1">
        <name>Mg(2+)</name>
        <dbReference type="ChEBI" id="CHEBI:18420"/>
    </cofactor>
</comment>
<dbReference type="NCBIfam" id="TIGR00195">
    <property type="entry name" value="exoDNase_III"/>
    <property type="match status" value="1"/>
</dbReference>
<sequence>MTRLSIATWNINSVRLRAGLIQRFVEERRPDIVCLQEIKCRNGEFPTHVFTQMGFPHLHIRGQKGWHGVAIASRFALEEISEPDFCPQQEARVAAVRVKGITLHNLYVPAGGDEPDTQINPKFAHKLAFLARMEAYYAAHPTNEPLVLVGDLNVAPGEHDVWGHKQLLNVVSHTPVETQALDKVMARGGFIDLARIAVPPSEKLFSWWSYRSPDWTKNDRGRRLDHIWANRELAKQFDADSFSIHKNARAWEKPSDHVPVMAHFDI</sequence>
<dbReference type="SUPFAM" id="SSF56219">
    <property type="entry name" value="DNase I-like"/>
    <property type="match status" value="1"/>
</dbReference>
<keyword evidence="8" id="KW-1185">Reference proteome</keyword>
<dbReference type="PROSITE" id="PS51435">
    <property type="entry name" value="AP_NUCLEASE_F1_4"/>
    <property type="match status" value="1"/>
</dbReference>
<keyword evidence="3" id="KW-0479">Metal-binding</keyword>
<dbReference type="Gene3D" id="3.60.10.10">
    <property type="entry name" value="Endonuclease/exonuclease/phosphatase"/>
    <property type="match status" value="1"/>
</dbReference>
<evidence type="ECO:0000256" key="1">
    <source>
        <dbReference type="ARBA" id="ARBA00001946"/>
    </source>
</evidence>
<comment type="similarity">
    <text evidence="2">Belongs to the DNA repair enzymes AP/ExoA family.</text>
</comment>
<feature type="domain" description="Endonuclease/exonuclease/phosphatase" evidence="6">
    <location>
        <begin position="7"/>
        <end position="257"/>
    </location>
</feature>
<dbReference type="InterPro" id="IPR004808">
    <property type="entry name" value="AP_endonuc_1"/>
</dbReference>
<dbReference type="InterPro" id="IPR036691">
    <property type="entry name" value="Endo/exonu/phosph_ase_sf"/>
</dbReference>
<dbReference type="InterPro" id="IPR005135">
    <property type="entry name" value="Endo/exonuclease/phosphatase"/>
</dbReference>
<dbReference type="InterPro" id="IPR020847">
    <property type="entry name" value="AP_endonuclease_F1_BS"/>
</dbReference>
<reference evidence="7" key="1">
    <citation type="submission" date="2021-05" db="EMBL/GenBank/DDBJ databases">
        <authorList>
            <person name="Tanabe Y."/>
        </authorList>
    </citation>
    <scope>NUCLEOTIDE SEQUENCE</scope>
    <source>
        <strain evidence="7">BOTRYCO-1</strain>
    </source>
</reference>